<evidence type="ECO:0000313" key="8">
    <source>
        <dbReference type="Proteomes" id="UP001152320"/>
    </source>
</evidence>
<evidence type="ECO:0000256" key="1">
    <source>
        <dbReference type="ARBA" id="ARBA00004141"/>
    </source>
</evidence>
<dbReference type="AlphaFoldDB" id="A0A9Q0YNM8"/>
<feature type="transmembrane region" description="Helical" evidence="6">
    <location>
        <begin position="257"/>
        <end position="279"/>
    </location>
</feature>
<evidence type="ECO:0000256" key="3">
    <source>
        <dbReference type="ARBA" id="ARBA00022989"/>
    </source>
</evidence>
<dbReference type="GO" id="GO:0005737">
    <property type="term" value="C:cytoplasm"/>
    <property type="evidence" value="ECO:0007669"/>
    <property type="project" value="TreeGrafter"/>
</dbReference>
<keyword evidence="3 6" id="KW-1133">Transmembrane helix</keyword>
<feature type="compositionally biased region" description="Polar residues" evidence="5">
    <location>
        <begin position="504"/>
        <end position="513"/>
    </location>
</feature>
<keyword evidence="4 6" id="KW-0472">Membrane</keyword>
<feature type="transmembrane region" description="Helical" evidence="6">
    <location>
        <begin position="6"/>
        <end position="25"/>
    </location>
</feature>
<feature type="transmembrane region" description="Helical" evidence="6">
    <location>
        <begin position="183"/>
        <end position="199"/>
    </location>
</feature>
<dbReference type="PANTHER" id="PTHR21191:SF16">
    <property type="entry name" value="AQUAPORIN"/>
    <property type="match status" value="1"/>
</dbReference>
<dbReference type="InterPro" id="IPR000425">
    <property type="entry name" value="MIP"/>
</dbReference>
<dbReference type="InterPro" id="IPR023271">
    <property type="entry name" value="Aquaporin-like"/>
</dbReference>
<feature type="transmembrane region" description="Helical" evidence="6">
    <location>
        <begin position="62"/>
        <end position="84"/>
    </location>
</feature>
<gene>
    <name evidence="7" type="ORF">HOLleu_34705</name>
</gene>
<feature type="transmembrane region" description="Helical" evidence="6">
    <location>
        <begin position="104"/>
        <end position="125"/>
    </location>
</feature>
<evidence type="ECO:0000313" key="7">
    <source>
        <dbReference type="EMBL" id="KAJ8024716.1"/>
    </source>
</evidence>
<dbReference type="Gene3D" id="1.20.1080.10">
    <property type="entry name" value="Glycerol uptake facilitator protein"/>
    <property type="match status" value="2"/>
</dbReference>
<proteinExistence type="predicted"/>
<comment type="subcellular location">
    <subcellularLocation>
        <location evidence="1">Membrane</location>
        <topology evidence="1">Multi-pass membrane protein</topology>
    </subcellularLocation>
</comment>
<evidence type="ECO:0000256" key="5">
    <source>
        <dbReference type="SAM" id="MobiDB-lite"/>
    </source>
</evidence>
<keyword evidence="2 6" id="KW-0812">Transmembrane</keyword>
<name>A0A9Q0YNM8_HOLLE</name>
<dbReference type="OrthoDB" id="1580043at2759"/>
<feature type="transmembrane region" description="Helical" evidence="6">
    <location>
        <begin position="351"/>
        <end position="371"/>
    </location>
</feature>
<feature type="transmembrane region" description="Helical" evidence="6">
    <location>
        <begin position="383"/>
        <end position="403"/>
    </location>
</feature>
<reference evidence="7" key="1">
    <citation type="submission" date="2021-10" db="EMBL/GenBank/DDBJ databases">
        <title>Tropical sea cucumber genome reveals ecological adaptation and Cuvierian tubules defense mechanism.</title>
        <authorList>
            <person name="Chen T."/>
        </authorList>
    </citation>
    <scope>NUCLEOTIDE SEQUENCE</scope>
    <source>
        <strain evidence="7">Nanhai2018</strain>
        <tissue evidence="7">Muscle</tissue>
    </source>
</reference>
<dbReference type="GO" id="GO:0016020">
    <property type="term" value="C:membrane"/>
    <property type="evidence" value="ECO:0007669"/>
    <property type="project" value="UniProtKB-SubCell"/>
</dbReference>
<feature type="compositionally biased region" description="Basic residues" evidence="5">
    <location>
        <begin position="466"/>
        <end position="481"/>
    </location>
</feature>
<evidence type="ECO:0000256" key="2">
    <source>
        <dbReference type="ARBA" id="ARBA00022692"/>
    </source>
</evidence>
<dbReference type="EMBL" id="JAIZAY010000018">
    <property type="protein sequence ID" value="KAJ8024716.1"/>
    <property type="molecule type" value="Genomic_DNA"/>
</dbReference>
<comment type="caution">
    <text evidence="7">The sequence shown here is derived from an EMBL/GenBank/DDBJ whole genome shotgun (WGS) entry which is preliminary data.</text>
</comment>
<dbReference type="GO" id="GO:0015267">
    <property type="term" value="F:channel activity"/>
    <property type="evidence" value="ECO:0007669"/>
    <property type="project" value="InterPro"/>
</dbReference>
<feature type="transmembrane region" description="Helical" evidence="6">
    <location>
        <begin position="300"/>
        <end position="325"/>
    </location>
</feature>
<dbReference type="PANTHER" id="PTHR21191">
    <property type="entry name" value="AQUAPORIN"/>
    <property type="match status" value="1"/>
</dbReference>
<protein>
    <submittedName>
        <fullName evidence="7">Aquaporin-11</fullName>
    </submittedName>
</protein>
<dbReference type="Pfam" id="PF00230">
    <property type="entry name" value="MIP"/>
    <property type="match status" value="1"/>
</dbReference>
<feature type="compositionally biased region" description="Polar residues" evidence="5">
    <location>
        <begin position="484"/>
        <end position="495"/>
    </location>
</feature>
<organism evidence="7 8">
    <name type="scientific">Holothuria leucospilota</name>
    <name type="common">Black long sea cucumber</name>
    <name type="synonym">Mertensiothuria leucospilota</name>
    <dbReference type="NCBI Taxonomy" id="206669"/>
    <lineage>
        <taxon>Eukaryota</taxon>
        <taxon>Metazoa</taxon>
        <taxon>Echinodermata</taxon>
        <taxon>Eleutherozoa</taxon>
        <taxon>Echinozoa</taxon>
        <taxon>Holothuroidea</taxon>
        <taxon>Aspidochirotacea</taxon>
        <taxon>Aspidochirotida</taxon>
        <taxon>Holothuriidae</taxon>
        <taxon>Holothuria</taxon>
    </lineage>
</organism>
<dbReference type="InterPro" id="IPR051883">
    <property type="entry name" value="AQP11/12_channel"/>
</dbReference>
<sequence length="519" mass="58475">MWLFIHSLVIYITNFILVLSVRSLVRRFSSKDFYPYCAEVLSSFLMVANTHENGNVYGQYGIGLYSVCLFTLMMAYPGVCDCLANPILVFDRWWNKKMSLADSVLKIMAQVTGALLAARYMTWLWKTIALSEYQVARANYLSLTCDSANKVSVPEAMMVELMAASVLRIFASYSVGGQYYQRYFNALATIFVILAAEVFTMFPFIVFVGVCVLNFVLAIGLKEIGKLLFRKEYHHYVCEFCCSFIVVANVYENGNIIAEYGVSSFAVTLFALILIYMHIFDASASPISIFDEVWNRKRPVGDGALTMVFQVAGACLGARFMVYLWGSLQLTDQHVSKAEFLSKTCQSTNQVTIWEGFAVEMLFTMILRIVASYSSGIWLERSLNSFASVAVVVIGLDWTGSMINPALATAMTYNCENHPFYEHLLVYWVAPFTGSILSDYVEDYLHGAGWRDKDQVSGEEQQAVKTNRKRKTKRKSSRSKKSSWDQTALSVNNVSPKKRKQKEANSNSNSQRKVNVGGN</sequence>
<dbReference type="Proteomes" id="UP001152320">
    <property type="component" value="Chromosome 18"/>
</dbReference>
<accession>A0A9Q0YNM8</accession>
<evidence type="ECO:0000256" key="4">
    <source>
        <dbReference type="ARBA" id="ARBA00023136"/>
    </source>
</evidence>
<feature type="region of interest" description="Disordered" evidence="5">
    <location>
        <begin position="455"/>
        <end position="519"/>
    </location>
</feature>
<dbReference type="SUPFAM" id="SSF81338">
    <property type="entry name" value="Aquaporin-like"/>
    <property type="match status" value="2"/>
</dbReference>
<keyword evidence="8" id="KW-1185">Reference proteome</keyword>
<feature type="transmembrane region" description="Helical" evidence="6">
    <location>
        <begin position="205"/>
        <end position="221"/>
    </location>
</feature>
<evidence type="ECO:0000256" key="6">
    <source>
        <dbReference type="SAM" id="Phobius"/>
    </source>
</evidence>